<comment type="caution">
    <text evidence="2">The sequence shown here is derived from an EMBL/GenBank/DDBJ whole genome shotgun (WGS) entry which is preliminary data.</text>
</comment>
<dbReference type="EMBL" id="VIWY01000008">
    <property type="protein sequence ID" value="TWG09321.1"/>
    <property type="molecule type" value="Genomic_DNA"/>
</dbReference>
<organism evidence="2 3">
    <name type="scientific">Actinoplanes teichomyceticus</name>
    <dbReference type="NCBI Taxonomy" id="1867"/>
    <lineage>
        <taxon>Bacteria</taxon>
        <taxon>Bacillati</taxon>
        <taxon>Actinomycetota</taxon>
        <taxon>Actinomycetes</taxon>
        <taxon>Micromonosporales</taxon>
        <taxon>Micromonosporaceae</taxon>
        <taxon>Actinoplanes</taxon>
    </lineage>
</organism>
<gene>
    <name evidence="2" type="ORF">FHX34_10836</name>
</gene>
<dbReference type="Proteomes" id="UP000320239">
    <property type="component" value="Unassembled WGS sequence"/>
</dbReference>
<name>A0A561VCH6_ACTTI</name>
<feature type="region of interest" description="Disordered" evidence="1">
    <location>
        <begin position="1"/>
        <end position="31"/>
    </location>
</feature>
<dbReference type="AlphaFoldDB" id="A0A561VCH6"/>
<keyword evidence="3" id="KW-1185">Reference proteome</keyword>
<protein>
    <submittedName>
        <fullName evidence="2">Uncharacterized protein</fullName>
    </submittedName>
</protein>
<accession>A0A561VCH6</accession>
<proteinExistence type="predicted"/>
<sequence>MRHADEPDLAGPRRWLPPGGDSGRRPAAGRPAPAVIGFVRAGGDRLRQPLVQGEPFSPYVLGAPALPVCVAWKPRLTDPPGGRLAL</sequence>
<evidence type="ECO:0000313" key="3">
    <source>
        <dbReference type="Proteomes" id="UP000320239"/>
    </source>
</evidence>
<evidence type="ECO:0000313" key="2">
    <source>
        <dbReference type="EMBL" id="TWG09321.1"/>
    </source>
</evidence>
<reference evidence="2 3" key="1">
    <citation type="submission" date="2019-06" db="EMBL/GenBank/DDBJ databases">
        <title>Sequencing the genomes of 1000 actinobacteria strains.</title>
        <authorList>
            <person name="Klenk H.-P."/>
        </authorList>
    </citation>
    <scope>NUCLEOTIDE SEQUENCE [LARGE SCALE GENOMIC DNA]</scope>
    <source>
        <strain evidence="2 3">DSM 43866</strain>
    </source>
</reference>
<evidence type="ECO:0000256" key="1">
    <source>
        <dbReference type="SAM" id="MobiDB-lite"/>
    </source>
</evidence>